<gene>
    <name evidence="1" type="ORF">AW0309160_04376</name>
</gene>
<dbReference type="EMBL" id="LR721753">
    <property type="protein sequence ID" value="VVV06882.1"/>
    <property type="molecule type" value="Genomic_DNA"/>
</dbReference>
<dbReference type="RefSeq" id="WP_255257971.1">
    <property type="nucleotide sequence ID" value="NZ_LR721753.1"/>
</dbReference>
<proteinExistence type="predicted"/>
<keyword evidence="1" id="KW-0614">Plasmid</keyword>
<sequence>MMVQSSVARFGKILAFNKKNDTLKIDFEGNPLNQPVWGKIGRLFHTEEINLAIDNQLACRIEFISNDLTLPILTDIYFSIFEEKELRIKAGSIVLEGEENLTLKSGTTSTVYHSKNGHVTTSASHINSEAERTHKIKGKTICLN</sequence>
<accession>A0A5Q4ZYD2</accession>
<geneLocation type="plasmid" evidence="1">
    <name>pAWOD_2</name>
</geneLocation>
<evidence type="ECO:0000313" key="1">
    <source>
        <dbReference type="EMBL" id="VVV06882.1"/>
    </source>
</evidence>
<protein>
    <submittedName>
        <fullName evidence="1">Uncharacterized protein</fullName>
    </submittedName>
</protein>
<name>A0A5Q4ZYD2_9GAMM</name>
<dbReference type="AlphaFoldDB" id="A0A5Q4ZYD2"/>
<organism evidence="1">
    <name type="scientific">Aliivibrio wodanis</name>
    <dbReference type="NCBI Taxonomy" id="80852"/>
    <lineage>
        <taxon>Bacteria</taxon>
        <taxon>Pseudomonadati</taxon>
        <taxon>Pseudomonadota</taxon>
        <taxon>Gammaproteobacteria</taxon>
        <taxon>Vibrionales</taxon>
        <taxon>Vibrionaceae</taxon>
        <taxon>Aliivibrio</taxon>
    </lineage>
</organism>
<reference evidence="1" key="1">
    <citation type="submission" date="2019-09" db="EMBL/GenBank/DDBJ databases">
        <authorList>
            <person name="Hjerde E."/>
        </authorList>
    </citation>
    <scope>NUCLEOTIDE SEQUENCE [LARGE SCALE GENOMIC DNA]</scope>
    <source>
        <strain evidence="1">06/09/160</strain>
        <plasmid evidence="1">pAWOD_2</plasmid>
    </source>
</reference>